<dbReference type="EMBL" id="JBHLWN010000074">
    <property type="protein sequence ID" value="MFC0214474.1"/>
    <property type="molecule type" value="Genomic_DNA"/>
</dbReference>
<keyword evidence="2" id="KW-1185">Reference proteome</keyword>
<accession>A0ABV6DP97</accession>
<evidence type="ECO:0000313" key="2">
    <source>
        <dbReference type="Proteomes" id="UP001589776"/>
    </source>
</evidence>
<gene>
    <name evidence="1" type="ORF">ACFFK0_18750</name>
</gene>
<name>A0ABV6DP97_9BACL</name>
<dbReference type="RefSeq" id="WP_377471846.1">
    <property type="nucleotide sequence ID" value="NZ_JBHLWN010000074.1"/>
</dbReference>
<dbReference type="Proteomes" id="UP001589776">
    <property type="component" value="Unassembled WGS sequence"/>
</dbReference>
<sequence length="314" mass="36270">MRVYKDVEHEQGKDMPQQLLLKELQTLAAELREKERATVYSVPEAMLEAVKKEKQLEKFLQDVFIQVSGSGGTDIRHIIRRQFGMSKEQSDTMHRWASHIKEQLEEALHDAIERADIRTGKLFFVGDVPRKQMAEALELLKGIAHAAVRRQLHPRSPGAEVYVEMLELTLRYCSLPYTYPAAEPVTFRNLIALDRLEAMAGGERDVIEALKRCGKAWYQRSGFTFLEQRDTYFSYEQVSQLLYTLTDEQLERLRSDYIRYVEHEYNALKAKPELHRAELLTATLEAALGWEAGRVYEEAIEADEAEGPVPLWLL</sequence>
<reference evidence="1 2" key="1">
    <citation type="submission" date="2024-09" db="EMBL/GenBank/DDBJ databases">
        <authorList>
            <person name="Sun Q."/>
            <person name="Mori K."/>
        </authorList>
    </citation>
    <scope>NUCLEOTIDE SEQUENCE [LARGE SCALE GENOMIC DNA]</scope>
    <source>
        <strain evidence="1 2">CCM 7759</strain>
    </source>
</reference>
<organism evidence="1 2">
    <name type="scientific">Paenibacillus chartarius</name>
    <dbReference type="NCBI Taxonomy" id="747481"/>
    <lineage>
        <taxon>Bacteria</taxon>
        <taxon>Bacillati</taxon>
        <taxon>Bacillota</taxon>
        <taxon>Bacilli</taxon>
        <taxon>Bacillales</taxon>
        <taxon>Paenibacillaceae</taxon>
        <taxon>Paenibacillus</taxon>
    </lineage>
</organism>
<proteinExistence type="predicted"/>
<protein>
    <submittedName>
        <fullName evidence="1">Uncharacterized protein</fullName>
    </submittedName>
</protein>
<evidence type="ECO:0000313" key="1">
    <source>
        <dbReference type="EMBL" id="MFC0214474.1"/>
    </source>
</evidence>
<comment type="caution">
    <text evidence="1">The sequence shown here is derived from an EMBL/GenBank/DDBJ whole genome shotgun (WGS) entry which is preliminary data.</text>
</comment>